<comment type="caution">
    <text evidence="1">The sequence shown here is derived from an EMBL/GenBank/DDBJ whole genome shotgun (WGS) entry which is preliminary data.</text>
</comment>
<evidence type="ECO:0000313" key="1">
    <source>
        <dbReference type="EMBL" id="GFS18361.1"/>
    </source>
</evidence>
<evidence type="ECO:0000313" key="2">
    <source>
        <dbReference type="Proteomes" id="UP000762676"/>
    </source>
</evidence>
<dbReference type="EMBL" id="BMAT01002990">
    <property type="protein sequence ID" value="GFS18361.1"/>
    <property type="molecule type" value="Genomic_DNA"/>
</dbReference>
<reference evidence="1 2" key="1">
    <citation type="journal article" date="2021" name="Elife">
        <title>Chloroplast acquisition without the gene transfer in kleptoplastic sea slugs, Plakobranchus ocellatus.</title>
        <authorList>
            <person name="Maeda T."/>
            <person name="Takahashi S."/>
            <person name="Yoshida T."/>
            <person name="Shimamura S."/>
            <person name="Takaki Y."/>
            <person name="Nagai Y."/>
            <person name="Toyoda A."/>
            <person name="Suzuki Y."/>
            <person name="Arimoto A."/>
            <person name="Ishii H."/>
            <person name="Satoh N."/>
            <person name="Nishiyama T."/>
            <person name="Hasebe M."/>
            <person name="Maruyama T."/>
            <person name="Minagawa J."/>
            <person name="Obokata J."/>
            <person name="Shigenobu S."/>
        </authorList>
    </citation>
    <scope>NUCLEOTIDE SEQUENCE [LARGE SCALE GENOMIC DNA]</scope>
</reference>
<sequence>MGSTTKSQRVMGSTARSGRVIGSTARSGRVMGFTAKSHRVMDLELGVIESWASQLGVSQIALPENKFPNGDNERKAELRFKWRSSCPALYEPDKAKRSFQVGSVRGGFDDQTYFDNVSDDAHQENGVHGERVVGNDFLGTRKEPQPRWSTTFPLATTDFSTLVRQVL</sequence>
<dbReference type="AlphaFoldDB" id="A0AAV4J7H7"/>
<organism evidence="1 2">
    <name type="scientific">Elysia marginata</name>
    <dbReference type="NCBI Taxonomy" id="1093978"/>
    <lineage>
        <taxon>Eukaryota</taxon>
        <taxon>Metazoa</taxon>
        <taxon>Spiralia</taxon>
        <taxon>Lophotrochozoa</taxon>
        <taxon>Mollusca</taxon>
        <taxon>Gastropoda</taxon>
        <taxon>Heterobranchia</taxon>
        <taxon>Euthyneura</taxon>
        <taxon>Panpulmonata</taxon>
        <taxon>Sacoglossa</taxon>
        <taxon>Placobranchoidea</taxon>
        <taxon>Plakobranchidae</taxon>
        <taxon>Elysia</taxon>
    </lineage>
</organism>
<proteinExistence type="predicted"/>
<keyword evidence="2" id="KW-1185">Reference proteome</keyword>
<accession>A0AAV4J7H7</accession>
<gene>
    <name evidence="1" type="ORF">ElyMa_001520200</name>
</gene>
<protein>
    <submittedName>
        <fullName evidence="1">Uncharacterized protein</fullName>
    </submittedName>
</protein>
<dbReference type="Proteomes" id="UP000762676">
    <property type="component" value="Unassembled WGS sequence"/>
</dbReference>
<name>A0AAV4J7H7_9GAST</name>